<dbReference type="Proteomes" id="UP001159257">
    <property type="component" value="Unassembled WGS sequence"/>
</dbReference>
<feature type="non-terminal residue" evidence="1">
    <location>
        <position position="1337"/>
    </location>
</feature>
<gene>
    <name evidence="1" type="ORF">SAMN04487964_1301</name>
</gene>
<dbReference type="InterPro" id="IPR001646">
    <property type="entry name" value="5peptide_repeat"/>
</dbReference>
<dbReference type="PANTHER" id="PTHR14136:SF17">
    <property type="entry name" value="BTB_POZ DOMAIN-CONTAINING PROTEIN KCTD9"/>
    <property type="match status" value="1"/>
</dbReference>
<dbReference type="InterPro" id="IPR051082">
    <property type="entry name" value="Pentapeptide-BTB/POZ_domain"/>
</dbReference>
<dbReference type="Gene3D" id="2.160.20.80">
    <property type="entry name" value="E3 ubiquitin-protein ligase SopA"/>
    <property type="match status" value="6"/>
</dbReference>
<organism evidence="1 2">
    <name type="scientific">Marinobacterium sediminicola</name>
    <dbReference type="NCBI Taxonomy" id="518898"/>
    <lineage>
        <taxon>Bacteria</taxon>
        <taxon>Pseudomonadati</taxon>
        <taxon>Pseudomonadota</taxon>
        <taxon>Gammaproteobacteria</taxon>
        <taxon>Oceanospirillales</taxon>
        <taxon>Oceanospirillaceae</taxon>
        <taxon>Marinobacterium</taxon>
    </lineage>
</organism>
<dbReference type="EMBL" id="FXWV01000030">
    <property type="protein sequence ID" value="SMR78823.1"/>
    <property type="molecule type" value="Genomic_DNA"/>
</dbReference>
<dbReference type="InterPro" id="IPR018247">
    <property type="entry name" value="EF_Hand_1_Ca_BS"/>
</dbReference>
<sequence>VDFGNFSFNSNITWSLSGADFVGIDLTGVSGGSSFFANLKSAWDSLPDAPKLSFDWADFSGLDLSGWSGAENDTFQFGSFKGVSFSNMTLPTLLTGNWDFTGLDLSLGDWSGFSIGDGSSSTKLDFGLSNLSGADIAGALNLVASAAGAFYNALTAFDGFSASFLTSLGMNEVVLDDVFGTPLSGPAFAFTPSFTPNGTESVSLGFRIQVNQDLMSRLEFAIGLDDLGMEALTALGSFDVSGTAMARLVVALDLEAMVEVPLVKQGTLVGDLPVPAFSDTEVLVGLNRFDVGASAGLYGFTATLEVVNLGTVSVLDGELALSVAGRVGLADPNGDGKLSLSEVSALKAADPTGWYRNVITLTPAARFDAGFRVEVDPGITIGGSSFTDMLGNLIVNVNSDQLFITDDNGNARFNSPAVTLDVALTTTQRDQLLSVLQQFKSVGDSALDSDFLNTVIPGLNKTLSELFTVSGDQSVLSALFNLQTAAEQYFQSSTLGFGGTTGTETATIRGLAAALNEALAKASAMPFSPVQSDWSGAQLAWTDFSGMDLRGFSFVGADLRGANFTGADLTGVNFAGANLTGATFATYGADGKVTSGAVLRDANLRGATLSGLLLAGLDLRGAVFADTDLSGVDLSAASLVAANFSRATVSNTTRVAGALFTGELAKELKAAGDYLSAVRLDPASGLADLSGYMLDGFDLSGLDLSKVDFTNASLAGASLREAVLDVTRLGGATLDQALIYKAQFENAAADVQALLDDAIAFGTELSGLDFSDPASLLDQLKSIGASAGSLSADLSGFDLSGFDLSGIDFSNLNLAGARLNGAEFAGANLATAILDDTTSFIAASLADVQGLPDVLKGNFERANLAGADLTGKVLDSLNMAGADLTGAILTDASLTLANLRGAVLANIEAAGADAAAQLDALTSALNGAVYDELTRFNAASAETLKAAMAPFALDDVFTEGAEGPLFSFLGGLQINADGITLGLNLQVNIDTEVSREFMLDTADLPAEAQQLAPEFNLSAMASARLVAALNADLGVDIASGSEGTFSLDSESWLRLNRFDAGVRLAVSELDASLSVAGLANVSVSEGVIDLRAAAQLTLTDPNNDDGLNRITSTERGSTAWADLVELQTTSNLRGSLLLNAEGAGFNLNDFGLPTLIFRAPELISRNAETGDWEVASPDLFLDVRITETLRDSILELLGSIDDSGNSALDNAVLNGKIPGLDKSVNELLGFDSDSSEAASIDVFNLRDAAAVYLNDFSYTTEFPSLSGLVEALNLALSRDLTIPFTTSQTDWSGYDLSGFDFSKLGIDALRNFDFSGANLAGANFRGLDLSGVDFSGA</sequence>
<name>A0ABY1S4G2_9GAMM</name>
<protein>
    <submittedName>
        <fullName evidence="1">Uncharacterized protein YjbI, contains pentapeptide repeats</fullName>
    </submittedName>
</protein>
<feature type="non-terminal residue" evidence="1">
    <location>
        <position position="1"/>
    </location>
</feature>
<keyword evidence="2" id="KW-1185">Reference proteome</keyword>
<proteinExistence type="predicted"/>
<dbReference type="PANTHER" id="PTHR14136">
    <property type="entry name" value="BTB_POZ DOMAIN-CONTAINING PROTEIN KCTD9"/>
    <property type="match status" value="1"/>
</dbReference>
<evidence type="ECO:0000313" key="1">
    <source>
        <dbReference type="EMBL" id="SMR78823.1"/>
    </source>
</evidence>
<evidence type="ECO:0000313" key="2">
    <source>
        <dbReference type="Proteomes" id="UP001159257"/>
    </source>
</evidence>
<dbReference type="RefSeq" id="WP_283401450.1">
    <property type="nucleotide sequence ID" value="NZ_FXWV01000030.1"/>
</dbReference>
<dbReference type="Pfam" id="PF00805">
    <property type="entry name" value="Pentapeptide"/>
    <property type="match status" value="6"/>
</dbReference>
<dbReference type="SUPFAM" id="SSF141571">
    <property type="entry name" value="Pentapeptide repeat-like"/>
    <property type="match status" value="4"/>
</dbReference>
<reference evidence="1 2" key="1">
    <citation type="submission" date="2017-05" db="EMBL/GenBank/DDBJ databases">
        <authorList>
            <person name="Varghese N."/>
            <person name="Submissions S."/>
        </authorList>
    </citation>
    <scope>NUCLEOTIDE SEQUENCE [LARGE SCALE GENOMIC DNA]</scope>
    <source>
        <strain evidence="1 2">CGMCC 1.7287</strain>
    </source>
</reference>
<comment type="caution">
    <text evidence="1">The sequence shown here is derived from an EMBL/GenBank/DDBJ whole genome shotgun (WGS) entry which is preliminary data.</text>
</comment>
<accession>A0ABY1S4G2</accession>
<dbReference type="PROSITE" id="PS00018">
    <property type="entry name" value="EF_HAND_1"/>
    <property type="match status" value="1"/>
</dbReference>